<protein>
    <submittedName>
        <fullName evidence="3">Uncharacterized protein</fullName>
    </submittedName>
</protein>
<name>A0AAV4Q4S5_9ARAC</name>
<feature type="chain" id="PRO_5043708249" evidence="2">
    <location>
        <begin position="29"/>
        <end position="144"/>
    </location>
</feature>
<proteinExistence type="predicted"/>
<keyword evidence="2" id="KW-0732">Signal</keyword>
<dbReference type="AlphaFoldDB" id="A0AAV4Q4S5"/>
<feature type="region of interest" description="Disordered" evidence="1">
    <location>
        <begin position="72"/>
        <end position="99"/>
    </location>
</feature>
<comment type="caution">
    <text evidence="3">The sequence shown here is derived from an EMBL/GenBank/DDBJ whole genome shotgun (WGS) entry which is preliminary data.</text>
</comment>
<feature type="signal peptide" evidence="2">
    <location>
        <begin position="1"/>
        <end position="28"/>
    </location>
</feature>
<keyword evidence="4" id="KW-1185">Reference proteome</keyword>
<evidence type="ECO:0000256" key="1">
    <source>
        <dbReference type="SAM" id="MobiDB-lite"/>
    </source>
</evidence>
<dbReference type="EMBL" id="BPLQ01003893">
    <property type="protein sequence ID" value="GIY04111.1"/>
    <property type="molecule type" value="Genomic_DNA"/>
</dbReference>
<evidence type="ECO:0000313" key="3">
    <source>
        <dbReference type="EMBL" id="GIY04111.1"/>
    </source>
</evidence>
<dbReference type="Proteomes" id="UP001054837">
    <property type="component" value="Unassembled WGS sequence"/>
</dbReference>
<reference evidence="3 4" key="1">
    <citation type="submission" date="2021-06" db="EMBL/GenBank/DDBJ databases">
        <title>Caerostris darwini draft genome.</title>
        <authorList>
            <person name="Kono N."/>
            <person name="Arakawa K."/>
        </authorList>
    </citation>
    <scope>NUCLEOTIDE SEQUENCE [LARGE SCALE GENOMIC DNA]</scope>
</reference>
<evidence type="ECO:0000313" key="4">
    <source>
        <dbReference type="Proteomes" id="UP001054837"/>
    </source>
</evidence>
<sequence length="144" mass="16733">MKDLFHRQNSFSTQVALTLLLWVQLNDAKTLLEDGHKKESHVNSVVPGNPANLQWRRYFNIKKNCHPNCKESEPEMLVLPPPPKPCQEEEEEEEEHVPQPIGFLRKRIICKPKPKPKPVFLKRVDCVCRKKRSVFGPEAHDCDC</sequence>
<gene>
    <name evidence="3" type="ORF">CDAR_316951</name>
</gene>
<accession>A0AAV4Q4S5</accession>
<organism evidence="3 4">
    <name type="scientific">Caerostris darwini</name>
    <dbReference type="NCBI Taxonomy" id="1538125"/>
    <lineage>
        <taxon>Eukaryota</taxon>
        <taxon>Metazoa</taxon>
        <taxon>Ecdysozoa</taxon>
        <taxon>Arthropoda</taxon>
        <taxon>Chelicerata</taxon>
        <taxon>Arachnida</taxon>
        <taxon>Araneae</taxon>
        <taxon>Araneomorphae</taxon>
        <taxon>Entelegynae</taxon>
        <taxon>Araneoidea</taxon>
        <taxon>Araneidae</taxon>
        <taxon>Caerostris</taxon>
    </lineage>
</organism>
<evidence type="ECO:0000256" key="2">
    <source>
        <dbReference type="SAM" id="SignalP"/>
    </source>
</evidence>